<accession>A0A7C3WCG2</accession>
<gene>
    <name evidence="1" type="ORF">ENR59_00640</name>
</gene>
<name>A0A7C3WCG2_9BACT</name>
<sequence length="139" mass="16206">MIAPDKHFQPLYDQDKNLLGIWLSPEMWTKCQSILSPAIDKALAKLDPKSQEPAPEPMKDWQALIDYWDLPYPLPMDVHCDNCGNATQNWQEDEPRLFRLRTANIGGLANFECQKCRARVIKKHFKKHVDVECRPFVEK</sequence>
<dbReference type="AlphaFoldDB" id="A0A7C3WCG2"/>
<reference evidence="1" key="1">
    <citation type="journal article" date="2020" name="mSystems">
        <title>Genome- and Community-Level Interaction Insights into Carbon Utilization and Element Cycling Functions of Hydrothermarchaeota in Hydrothermal Sediment.</title>
        <authorList>
            <person name="Zhou Z."/>
            <person name="Liu Y."/>
            <person name="Xu W."/>
            <person name="Pan J."/>
            <person name="Luo Z.H."/>
            <person name="Li M."/>
        </authorList>
    </citation>
    <scope>NUCLEOTIDE SEQUENCE [LARGE SCALE GENOMIC DNA]</scope>
    <source>
        <strain evidence="1">SpSt-413</strain>
    </source>
</reference>
<comment type="caution">
    <text evidence="1">The sequence shown here is derived from an EMBL/GenBank/DDBJ whole genome shotgun (WGS) entry which is preliminary data.</text>
</comment>
<dbReference type="EMBL" id="DSRP01000048">
    <property type="protein sequence ID" value="HGG91444.1"/>
    <property type="molecule type" value="Genomic_DNA"/>
</dbReference>
<proteinExistence type="predicted"/>
<evidence type="ECO:0000313" key="1">
    <source>
        <dbReference type="EMBL" id="HGG91444.1"/>
    </source>
</evidence>
<organism evidence="1">
    <name type="scientific">Fundidesulfovibrio putealis</name>
    <dbReference type="NCBI Taxonomy" id="270496"/>
    <lineage>
        <taxon>Bacteria</taxon>
        <taxon>Pseudomonadati</taxon>
        <taxon>Thermodesulfobacteriota</taxon>
        <taxon>Desulfovibrionia</taxon>
        <taxon>Desulfovibrionales</taxon>
        <taxon>Desulfovibrionaceae</taxon>
        <taxon>Fundidesulfovibrio</taxon>
    </lineage>
</organism>
<protein>
    <submittedName>
        <fullName evidence="1">Uncharacterized protein</fullName>
    </submittedName>
</protein>